<keyword evidence="3" id="KW-1185">Reference proteome</keyword>
<gene>
    <name evidence="2" type="ORF">B4O97_12915</name>
</gene>
<dbReference type="OrthoDB" id="9993761at2"/>
<dbReference type="AlphaFoldDB" id="A0A1Y1RVV7"/>
<feature type="transmembrane region" description="Helical" evidence="1">
    <location>
        <begin position="103"/>
        <end position="122"/>
    </location>
</feature>
<dbReference type="Proteomes" id="UP000192343">
    <property type="component" value="Unassembled WGS sequence"/>
</dbReference>
<accession>A0A1Y1RVV7</accession>
<evidence type="ECO:0000256" key="1">
    <source>
        <dbReference type="SAM" id="Phobius"/>
    </source>
</evidence>
<proteinExistence type="predicted"/>
<reference evidence="2 3" key="1">
    <citation type="submission" date="2017-03" db="EMBL/GenBank/DDBJ databases">
        <title>Draft Genome sequence of Marispirochaeta sp. strain JC444.</title>
        <authorList>
            <person name="Shivani Y."/>
            <person name="Subhash Y."/>
            <person name="Sasikala C."/>
            <person name="Ramana C."/>
        </authorList>
    </citation>
    <scope>NUCLEOTIDE SEQUENCE [LARGE SCALE GENOMIC DNA]</scope>
    <source>
        <strain evidence="2 3">JC444</strain>
    </source>
</reference>
<evidence type="ECO:0000313" key="3">
    <source>
        <dbReference type="Proteomes" id="UP000192343"/>
    </source>
</evidence>
<evidence type="ECO:0000313" key="2">
    <source>
        <dbReference type="EMBL" id="ORC34209.1"/>
    </source>
</evidence>
<keyword evidence="1" id="KW-0472">Membrane</keyword>
<protein>
    <submittedName>
        <fullName evidence="2">Uncharacterized protein</fullName>
    </submittedName>
</protein>
<feature type="transmembrane region" description="Helical" evidence="1">
    <location>
        <begin position="44"/>
        <end position="65"/>
    </location>
</feature>
<dbReference type="RefSeq" id="WP_083051415.1">
    <property type="nucleotide sequence ID" value="NZ_CAXXQO010000004.1"/>
</dbReference>
<feature type="transmembrane region" description="Helical" evidence="1">
    <location>
        <begin position="128"/>
        <end position="146"/>
    </location>
</feature>
<sequence length="152" mass="17086">MVPSFTADLFIWGLRTYLALGLAAVVGMLLFRSGFFSAFLSEETLMPFSMGILIPTGAINSVRYIHVQDPFVLFGLPLTEFFFLVLIVLILMQYLQARGALRLFYVILIIPVSLLMALVPAFFYSFRWGLSLAVFLLIGTGSILLSRRQHLI</sequence>
<organism evidence="2 3">
    <name type="scientific">Marispirochaeta aestuarii</name>
    <dbReference type="NCBI Taxonomy" id="1963862"/>
    <lineage>
        <taxon>Bacteria</taxon>
        <taxon>Pseudomonadati</taxon>
        <taxon>Spirochaetota</taxon>
        <taxon>Spirochaetia</taxon>
        <taxon>Spirochaetales</taxon>
        <taxon>Spirochaetaceae</taxon>
        <taxon>Marispirochaeta</taxon>
    </lineage>
</organism>
<dbReference type="EMBL" id="MWQY01000014">
    <property type="protein sequence ID" value="ORC34209.1"/>
    <property type="molecule type" value="Genomic_DNA"/>
</dbReference>
<name>A0A1Y1RVV7_9SPIO</name>
<keyword evidence="1" id="KW-1133">Transmembrane helix</keyword>
<comment type="caution">
    <text evidence="2">The sequence shown here is derived from an EMBL/GenBank/DDBJ whole genome shotgun (WGS) entry which is preliminary data.</text>
</comment>
<feature type="transmembrane region" description="Helical" evidence="1">
    <location>
        <begin position="71"/>
        <end position="91"/>
    </location>
</feature>
<keyword evidence="1" id="KW-0812">Transmembrane</keyword>
<feature type="transmembrane region" description="Helical" evidence="1">
    <location>
        <begin position="12"/>
        <end position="32"/>
    </location>
</feature>